<feature type="non-terminal residue" evidence="1">
    <location>
        <position position="60"/>
    </location>
</feature>
<keyword evidence="2" id="KW-1185">Reference proteome</keyword>
<organism evidence="1 2">
    <name type="scientific">Acaulospora colombiana</name>
    <dbReference type="NCBI Taxonomy" id="27376"/>
    <lineage>
        <taxon>Eukaryota</taxon>
        <taxon>Fungi</taxon>
        <taxon>Fungi incertae sedis</taxon>
        <taxon>Mucoromycota</taxon>
        <taxon>Glomeromycotina</taxon>
        <taxon>Glomeromycetes</taxon>
        <taxon>Diversisporales</taxon>
        <taxon>Acaulosporaceae</taxon>
        <taxon>Acaulospora</taxon>
    </lineage>
</organism>
<evidence type="ECO:0000313" key="2">
    <source>
        <dbReference type="Proteomes" id="UP000789525"/>
    </source>
</evidence>
<comment type="caution">
    <text evidence="1">The sequence shown here is derived from an EMBL/GenBank/DDBJ whole genome shotgun (WGS) entry which is preliminary data.</text>
</comment>
<name>A0ACA9PTZ4_9GLOM</name>
<feature type="non-terminal residue" evidence="1">
    <location>
        <position position="1"/>
    </location>
</feature>
<reference evidence="1" key="1">
    <citation type="submission" date="2021-06" db="EMBL/GenBank/DDBJ databases">
        <authorList>
            <person name="Kallberg Y."/>
            <person name="Tangrot J."/>
            <person name="Rosling A."/>
        </authorList>
    </citation>
    <scope>NUCLEOTIDE SEQUENCE</scope>
    <source>
        <strain evidence="1">CL356</strain>
    </source>
</reference>
<evidence type="ECO:0000313" key="1">
    <source>
        <dbReference type="EMBL" id="CAG8723409.1"/>
    </source>
</evidence>
<dbReference type="Proteomes" id="UP000789525">
    <property type="component" value="Unassembled WGS sequence"/>
</dbReference>
<gene>
    <name evidence="1" type="ORF">ACOLOM_LOCUS11239</name>
</gene>
<protein>
    <submittedName>
        <fullName evidence="1">2353_t:CDS:1</fullName>
    </submittedName>
</protein>
<accession>A0ACA9PTZ4</accession>
<proteinExistence type="predicted"/>
<dbReference type="EMBL" id="CAJVPT010039689">
    <property type="protein sequence ID" value="CAG8723409.1"/>
    <property type="molecule type" value="Genomic_DNA"/>
</dbReference>
<sequence length="60" mass="7153">NVDFYDHIEILRDLNFIYVETHFAYVDDDDFDDPVNVTVDYLDTHPVNMTIDYLDNHSVN</sequence>